<protein>
    <submittedName>
        <fullName evidence="2">Glutathione S-transferase</fullName>
    </submittedName>
</protein>
<dbReference type="InterPro" id="IPR004045">
    <property type="entry name" value="Glutathione_S-Trfase_N"/>
</dbReference>
<reference evidence="2 3" key="1">
    <citation type="submission" date="2018-08" db="EMBL/GenBank/DDBJ databases">
        <title>Vibrio isolated from the Eastern China Marginal Seas.</title>
        <authorList>
            <person name="Li Y."/>
        </authorList>
    </citation>
    <scope>NUCLEOTIDE SEQUENCE [LARGE SCALE GENOMIC DNA]</scope>
    <source>
        <strain evidence="2 3">BEI233</strain>
    </source>
</reference>
<evidence type="ECO:0000259" key="1">
    <source>
        <dbReference type="PROSITE" id="PS50404"/>
    </source>
</evidence>
<sequence length="221" mass="24918">MNLYLNDTSPFSRVVLVTAVLCQYDELTLTWVDPWQSPTLLTEVNPFNQIPVLRIDGSVDLTESLCICQWLIANRSTNTAKPIVNHQQIPTLDWQSQEAVALMGIAKGLMEIAFRTAALARFSEQDHVLIERGHVALLNALEKLELSTLDNIDGIAYQANLPALYLYIALEYVQFRHGEIFNEHVGPRITQFLNLSPFRQIAEKITIQGLSSQPSFTHLIS</sequence>
<dbReference type="PROSITE" id="PS50404">
    <property type="entry name" value="GST_NTER"/>
    <property type="match status" value="1"/>
</dbReference>
<dbReference type="GO" id="GO:0016740">
    <property type="term" value="F:transferase activity"/>
    <property type="evidence" value="ECO:0007669"/>
    <property type="project" value="UniProtKB-KW"/>
</dbReference>
<dbReference type="Gene3D" id="1.20.1050.10">
    <property type="match status" value="1"/>
</dbReference>
<accession>A0A3A6R0V3</accession>
<name>A0A3A6R0V3_9VIBR</name>
<organism evidence="2 3">
    <name type="scientific">Vibrio sinensis</name>
    <dbReference type="NCBI Taxonomy" id="2302434"/>
    <lineage>
        <taxon>Bacteria</taxon>
        <taxon>Pseudomonadati</taxon>
        <taxon>Pseudomonadota</taxon>
        <taxon>Gammaproteobacteria</taxon>
        <taxon>Vibrionales</taxon>
        <taxon>Vibrionaceae</taxon>
        <taxon>Vibrio</taxon>
    </lineage>
</organism>
<dbReference type="OrthoDB" id="8634103at2"/>
<evidence type="ECO:0000313" key="2">
    <source>
        <dbReference type="EMBL" id="RJX70015.1"/>
    </source>
</evidence>
<gene>
    <name evidence="2" type="ORF">DZ860_14085</name>
</gene>
<dbReference type="Proteomes" id="UP000273252">
    <property type="component" value="Unassembled WGS sequence"/>
</dbReference>
<evidence type="ECO:0000313" key="3">
    <source>
        <dbReference type="Proteomes" id="UP000273252"/>
    </source>
</evidence>
<dbReference type="Pfam" id="PF13409">
    <property type="entry name" value="GST_N_2"/>
    <property type="match status" value="1"/>
</dbReference>
<dbReference type="SUPFAM" id="SSF52833">
    <property type="entry name" value="Thioredoxin-like"/>
    <property type="match status" value="1"/>
</dbReference>
<comment type="caution">
    <text evidence="2">The sequence shown here is derived from an EMBL/GenBank/DDBJ whole genome shotgun (WGS) entry which is preliminary data.</text>
</comment>
<dbReference type="RefSeq" id="WP_120032341.1">
    <property type="nucleotide sequence ID" value="NZ_QVMU01000013.1"/>
</dbReference>
<dbReference type="AlphaFoldDB" id="A0A3A6R0V3"/>
<dbReference type="Gene3D" id="3.40.30.10">
    <property type="entry name" value="Glutaredoxin"/>
    <property type="match status" value="1"/>
</dbReference>
<keyword evidence="2" id="KW-0808">Transferase</keyword>
<dbReference type="InterPro" id="IPR036249">
    <property type="entry name" value="Thioredoxin-like_sf"/>
</dbReference>
<proteinExistence type="predicted"/>
<keyword evidence="3" id="KW-1185">Reference proteome</keyword>
<dbReference type="EMBL" id="QVMU01000013">
    <property type="protein sequence ID" value="RJX70015.1"/>
    <property type="molecule type" value="Genomic_DNA"/>
</dbReference>
<feature type="domain" description="GST N-terminal" evidence="1">
    <location>
        <begin position="1"/>
        <end position="79"/>
    </location>
</feature>